<name>A0A1I2C4C6_9BURK</name>
<proteinExistence type="predicted"/>
<dbReference type="InterPro" id="IPR050109">
    <property type="entry name" value="HTH-type_TetR-like_transc_reg"/>
</dbReference>
<gene>
    <name evidence="6" type="ORF">SAMN04489711_103384</name>
</gene>
<dbReference type="InterPro" id="IPR054580">
    <property type="entry name" value="SlmA-like_C"/>
</dbReference>
<dbReference type="NCBIfam" id="NF007015">
    <property type="entry name" value="PRK09480.1"/>
    <property type="match status" value="1"/>
</dbReference>
<dbReference type="Gene3D" id="1.10.357.10">
    <property type="entry name" value="Tetracycline Repressor, domain 2"/>
    <property type="match status" value="1"/>
</dbReference>
<sequence length="254" mass="26998">MPDIPNDSAAFDGAATESAAPAGVDEAASPAAAPAGARRRPKPGERRLQILQALAGMLEQPGAERITTAALAARLDVSEAALYRHFASKAQMFEGLIDFIEESIFTRVQQITQGLQVPVPAGAGSGEAAPGEEGAQCAARICALVLQFGARNPGMVRVMVGDALVLENDRLLQRMNQFFDRIESSLRQCLRPAADAAGSATPTAEAQVRAAALCDLLRGRLQRYARTDFRRSPVEQLEATLQLWLGPLHAASAR</sequence>
<dbReference type="PANTHER" id="PTHR30055:SF183">
    <property type="entry name" value="NUCLEOID OCCLUSION FACTOR SLMA"/>
    <property type="match status" value="1"/>
</dbReference>
<evidence type="ECO:0000256" key="2">
    <source>
        <dbReference type="ARBA" id="ARBA00023125"/>
    </source>
</evidence>
<organism evidence="6 7">
    <name type="scientific">Paracidovorax wautersii</name>
    <dbReference type="NCBI Taxonomy" id="1177982"/>
    <lineage>
        <taxon>Bacteria</taxon>
        <taxon>Pseudomonadati</taxon>
        <taxon>Pseudomonadota</taxon>
        <taxon>Betaproteobacteria</taxon>
        <taxon>Burkholderiales</taxon>
        <taxon>Comamonadaceae</taxon>
        <taxon>Paracidovorax</taxon>
    </lineage>
</organism>
<keyword evidence="7" id="KW-1185">Reference proteome</keyword>
<protein>
    <submittedName>
        <fullName evidence="6">Transcriptional regulator, TetR family</fullName>
    </submittedName>
</protein>
<evidence type="ECO:0000259" key="5">
    <source>
        <dbReference type="PROSITE" id="PS50977"/>
    </source>
</evidence>
<keyword evidence="2 3" id="KW-0238">DNA-binding</keyword>
<evidence type="ECO:0000256" key="3">
    <source>
        <dbReference type="PROSITE-ProRule" id="PRU00335"/>
    </source>
</evidence>
<dbReference type="InterPro" id="IPR001647">
    <property type="entry name" value="HTH_TetR"/>
</dbReference>
<dbReference type="RefSeq" id="WP_092938854.1">
    <property type="nucleotide sequence ID" value="NZ_FONX01000003.1"/>
</dbReference>
<dbReference type="AlphaFoldDB" id="A0A1I2C4C6"/>
<reference evidence="7" key="1">
    <citation type="submission" date="2016-10" db="EMBL/GenBank/DDBJ databases">
        <authorList>
            <person name="Varghese N."/>
            <person name="Submissions S."/>
        </authorList>
    </citation>
    <scope>NUCLEOTIDE SEQUENCE [LARGE SCALE GENOMIC DNA]</scope>
    <source>
        <strain evidence="7">DSM 27981</strain>
    </source>
</reference>
<dbReference type="EMBL" id="FONX01000003">
    <property type="protein sequence ID" value="SFE63169.1"/>
    <property type="molecule type" value="Genomic_DNA"/>
</dbReference>
<feature type="domain" description="HTH tetR-type" evidence="5">
    <location>
        <begin position="44"/>
        <end position="104"/>
    </location>
</feature>
<dbReference type="PRINTS" id="PR00455">
    <property type="entry name" value="HTHTETR"/>
</dbReference>
<evidence type="ECO:0000313" key="6">
    <source>
        <dbReference type="EMBL" id="SFE63169.1"/>
    </source>
</evidence>
<feature type="region of interest" description="Disordered" evidence="4">
    <location>
        <begin position="1"/>
        <end position="43"/>
    </location>
</feature>
<feature type="DNA-binding region" description="H-T-H motif" evidence="3">
    <location>
        <begin position="67"/>
        <end position="86"/>
    </location>
</feature>
<dbReference type="OrthoDB" id="9179041at2"/>
<feature type="compositionally biased region" description="Low complexity" evidence="4">
    <location>
        <begin position="17"/>
        <end position="36"/>
    </location>
</feature>
<evidence type="ECO:0000256" key="1">
    <source>
        <dbReference type="ARBA" id="ARBA00023054"/>
    </source>
</evidence>
<dbReference type="PROSITE" id="PS50977">
    <property type="entry name" value="HTH_TETR_2"/>
    <property type="match status" value="1"/>
</dbReference>
<dbReference type="SUPFAM" id="SSF46689">
    <property type="entry name" value="Homeodomain-like"/>
    <property type="match status" value="1"/>
</dbReference>
<dbReference type="SUPFAM" id="SSF48498">
    <property type="entry name" value="Tetracyclin repressor-like, C-terminal domain"/>
    <property type="match status" value="1"/>
</dbReference>
<dbReference type="Pfam" id="PF00440">
    <property type="entry name" value="TetR_N"/>
    <property type="match status" value="1"/>
</dbReference>
<dbReference type="Proteomes" id="UP000199119">
    <property type="component" value="Unassembled WGS sequence"/>
</dbReference>
<dbReference type="PANTHER" id="PTHR30055">
    <property type="entry name" value="HTH-TYPE TRANSCRIPTIONAL REGULATOR RUTR"/>
    <property type="match status" value="1"/>
</dbReference>
<dbReference type="InterPro" id="IPR009057">
    <property type="entry name" value="Homeodomain-like_sf"/>
</dbReference>
<evidence type="ECO:0000313" key="7">
    <source>
        <dbReference type="Proteomes" id="UP000199119"/>
    </source>
</evidence>
<accession>A0A1I2C4C6</accession>
<dbReference type="GO" id="GO:0003700">
    <property type="term" value="F:DNA-binding transcription factor activity"/>
    <property type="evidence" value="ECO:0007669"/>
    <property type="project" value="TreeGrafter"/>
</dbReference>
<keyword evidence="1" id="KW-0175">Coiled coil</keyword>
<evidence type="ECO:0000256" key="4">
    <source>
        <dbReference type="SAM" id="MobiDB-lite"/>
    </source>
</evidence>
<dbReference type="InterPro" id="IPR036271">
    <property type="entry name" value="Tet_transcr_reg_TetR-rel_C_sf"/>
</dbReference>
<dbReference type="Pfam" id="PF22276">
    <property type="entry name" value="SlmA-like_C"/>
    <property type="match status" value="1"/>
</dbReference>
<dbReference type="STRING" id="1177982.SAMN04489711_103384"/>
<dbReference type="GO" id="GO:0000976">
    <property type="term" value="F:transcription cis-regulatory region binding"/>
    <property type="evidence" value="ECO:0007669"/>
    <property type="project" value="TreeGrafter"/>
</dbReference>